<dbReference type="Pfam" id="PF00535">
    <property type="entry name" value="Glycos_transf_2"/>
    <property type="match status" value="1"/>
</dbReference>
<accession>A0AAE7CUV2</accession>
<comment type="pathway">
    <text evidence="1">Cell wall biogenesis; cell wall polysaccharide biosynthesis.</text>
</comment>
<evidence type="ECO:0000259" key="5">
    <source>
        <dbReference type="Pfam" id="PF00535"/>
    </source>
</evidence>
<dbReference type="SUPFAM" id="SSF53448">
    <property type="entry name" value="Nucleotide-diphospho-sugar transferases"/>
    <property type="match status" value="1"/>
</dbReference>
<dbReference type="PANTHER" id="PTHR43179:SF12">
    <property type="entry name" value="GALACTOFURANOSYLTRANSFERASE GLFT2"/>
    <property type="match status" value="1"/>
</dbReference>
<proteinExistence type="inferred from homology"/>
<evidence type="ECO:0000256" key="4">
    <source>
        <dbReference type="ARBA" id="ARBA00022679"/>
    </source>
</evidence>
<dbReference type="RefSeq" id="WP_013851744.1">
    <property type="nucleotide sequence ID" value="NZ_CP050959.1"/>
</dbReference>
<keyword evidence="4" id="KW-0808">Transferase</keyword>
<evidence type="ECO:0000256" key="1">
    <source>
        <dbReference type="ARBA" id="ARBA00004776"/>
    </source>
</evidence>
<feature type="domain" description="Glycosyltransferase 2-like" evidence="5">
    <location>
        <begin position="3"/>
        <end position="175"/>
    </location>
</feature>
<keyword evidence="3" id="KW-0328">Glycosyltransferase</keyword>
<gene>
    <name evidence="6" type="ORF">FOB74_07005</name>
</gene>
<dbReference type="EMBL" id="CP050959">
    <property type="protein sequence ID" value="QIX74200.1"/>
    <property type="molecule type" value="Genomic_DNA"/>
</dbReference>
<dbReference type="InterPro" id="IPR029044">
    <property type="entry name" value="Nucleotide-diphossugar_trans"/>
</dbReference>
<protein>
    <submittedName>
        <fullName evidence="6">Glycosyltransferase family 2 protein</fullName>
    </submittedName>
</protein>
<sequence>MISFVILHYQALEETLDCIKTIKGKVPSTKKIIIVDNASPNGSGQKLLELFTEDSEVEVILSQENLGFARGNNLGYQKAKEDQPDFIVVMNNDVFLTQHNFLELVEESYRKYHFDVLGPDIYSTKTSLHQNPQRESNYTLSELTRMHRKLVFKNRFKFLLKLKYLFRKTPDDSGTQELDYEKVQFDKPLHGAIYIFSRRFIEQNDDCFYPKTFMYFESYILHYLGMKEKMVFIYDPTIKVTHHEDVSTNQSYQGMYKKVIFVNQCLLDSCHAFIQLMKGE</sequence>
<dbReference type="AlphaFoldDB" id="A0AAE7CUV2"/>
<evidence type="ECO:0000313" key="6">
    <source>
        <dbReference type="EMBL" id="QIX74200.1"/>
    </source>
</evidence>
<evidence type="ECO:0000313" key="7">
    <source>
        <dbReference type="Proteomes" id="UP000503130"/>
    </source>
</evidence>
<evidence type="ECO:0000256" key="3">
    <source>
        <dbReference type="ARBA" id="ARBA00022676"/>
    </source>
</evidence>
<name>A0AAE7CUV2_9STRE</name>
<dbReference type="GO" id="GO:0016757">
    <property type="term" value="F:glycosyltransferase activity"/>
    <property type="evidence" value="ECO:0007669"/>
    <property type="project" value="UniProtKB-KW"/>
</dbReference>
<dbReference type="Gene3D" id="3.90.550.10">
    <property type="entry name" value="Spore Coat Polysaccharide Biosynthesis Protein SpsA, Chain A"/>
    <property type="match status" value="1"/>
</dbReference>
<dbReference type="Proteomes" id="UP000503130">
    <property type="component" value="Chromosome"/>
</dbReference>
<dbReference type="InterPro" id="IPR001173">
    <property type="entry name" value="Glyco_trans_2-like"/>
</dbReference>
<organism evidence="6 7">
    <name type="scientific">Streptococcus gallolyticus</name>
    <dbReference type="NCBI Taxonomy" id="315405"/>
    <lineage>
        <taxon>Bacteria</taxon>
        <taxon>Bacillati</taxon>
        <taxon>Bacillota</taxon>
        <taxon>Bacilli</taxon>
        <taxon>Lactobacillales</taxon>
        <taxon>Streptococcaceae</taxon>
        <taxon>Streptococcus</taxon>
    </lineage>
</organism>
<comment type="similarity">
    <text evidence="2">Belongs to the glycosyltransferase 2 family.</text>
</comment>
<reference evidence="6 7" key="1">
    <citation type="submission" date="2019-09" db="EMBL/GenBank/DDBJ databases">
        <title>FDA dAtabase for Regulatory Grade micrObial Sequences (FDA-ARGOS): Supporting development and validation of Infectious Disease Dx tests.</title>
        <authorList>
            <person name="Sciortino C."/>
            <person name="Tallon L."/>
            <person name="Sadzewicz L."/>
            <person name="Vavikolanu K."/>
            <person name="Mehta A."/>
            <person name="Aluvathingal J."/>
            <person name="Nadendla S."/>
            <person name="Nandy P."/>
            <person name="Geyer C."/>
            <person name="Yan Y."/>
            <person name="Sichtig H."/>
        </authorList>
    </citation>
    <scope>NUCLEOTIDE SEQUENCE [LARGE SCALE GENOMIC DNA]</scope>
    <source>
        <strain evidence="6 7">FDAARGOS_666</strain>
    </source>
</reference>
<dbReference type="PANTHER" id="PTHR43179">
    <property type="entry name" value="RHAMNOSYLTRANSFERASE WBBL"/>
    <property type="match status" value="1"/>
</dbReference>
<evidence type="ECO:0000256" key="2">
    <source>
        <dbReference type="ARBA" id="ARBA00006739"/>
    </source>
</evidence>